<dbReference type="GO" id="GO:0016579">
    <property type="term" value="P:protein deubiquitination"/>
    <property type="evidence" value="ECO:0007669"/>
    <property type="project" value="InterPro"/>
</dbReference>
<gene>
    <name evidence="10" type="ORF">POCULU_LOCUS4563</name>
</gene>
<name>A0A9N9AQR8_9GLOM</name>
<dbReference type="PANTHER" id="PTHR43982:SF1">
    <property type="entry name" value="UBIQUITIN CARBOXYL-TERMINAL HYDROLASE 14"/>
    <property type="match status" value="1"/>
</dbReference>
<keyword evidence="11" id="KW-1185">Reference proteome</keyword>
<dbReference type="InterPro" id="IPR028889">
    <property type="entry name" value="USP"/>
</dbReference>
<dbReference type="InterPro" id="IPR001394">
    <property type="entry name" value="Peptidase_C19_UCH"/>
</dbReference>
<evidence type="ECO:0000256" key="7">
    <source>
        <dbReference type="SAM" id="MobiDB-lite"/>
    </source>
</evidence>
<evidence type="ECO:0000256" key="3">
    <source>
        <dbReference type="ARBA" id="ARBA00022786"/>
    </source>
</evidence>
<protein>
    <recommendedName>
        <fullName evidence="6">Ubiquitin carboxyl-terminal hydrolase</fullName>
        <ecNumber evidence="6">3.4.19.12</ecNumber>
    </recommendedName>
</protein>
<dbReference type="PROSITE" id="PS50053">
    <property type="entry name" value="UBIQUITIN_2"/>
    <property type="match status" value="1"/>
</dbReference>
<comment type="similarity">
    <text evidence="6">Belongs to the peptidase C19 family.</text>
</comment>
<dbReference type="Pfam" id="PF00240">
    <property type="entry name" value="ubiquitin"/>
    <property type="match status" value="1"/>
</dbReference>
<evidence type="ECO:0000313" key="11">
    <source>
        <dbReference type="Proteomes" id="UP000789572"/>
    </source>
</evidence>
<sequence>MPTAKVVVKWKKEKYELDIDTDEAALVLKYQLFSLAGVEPARQTLMCKGATLKDDTILNTLKIKDGSVLLMTGSVGELPQPPEEETRFVETMTDQELAETLKLPTGLKNLGNTCYLNATLQCLRIMPELQESLNNYNEPQINLTSSLRNLYRQLNQTTDGYAPEEFVRTLRVAFPQFAEQRNHMYMQQDADECWTVIVSNLQNPSISPPNNQQDMNIDDASASTSSGSSSVPAKRYVEQYMMGRYTVTPKKDESSGAASAVTSESFSRLSCHISNTTNYMFTGILQDLDESGRRISRLPHYLTIHFVRHRWKETTKVNAKILRKVKFTLDLDVTDFCTDELKAKLTPVKNKLIEYEKHKADVKKQLAVGKNVDEKEKAELQEKLAAEAEEVKKLIDPELAQDVGANVTGLYELGAVLTHRGRLADSGHYMAWVRQEDSDNWIKYDDDKVQAVTEEEILKLDGGGDWHIAYILLYRSRKIA</sequence>
<dbReference type="AlphaFoldDB" id="A0A9N9AQR8"/>
<keyword evidence="2 6" id="KW-0645">Protease</keyword>
<proteinExistence type="inferred from homology"/>
<dbReference type="EC" id="3.4.19.12" evidence="6"/>
<dbReference type="GO" id="GO:0043161">
    <property type="term" value="P:proteasome-mediated ubiquitin-dependent protein catabolic process"/>
    <property type="evidence" value="ECO:0007669"/>
    <property type="project" value="InterPro"/>
</dbReference>
<evidence type="ECO:0000256" key="1">
    <source>
        <dbReference type="ARBA" id="ARBA00000707"/>
    </source>
</evidence>
<keyword evidence="4 6" id="KW-0378">Hydrolase</keyword>
<feature type="domain" description="USP" evidence="9">
    <location>
        <begin position="105"/>
        <end position="477"/>
    </location>
</feature>
<evidence type="ECO:0000259" key="9">
    <source>
        <dbReference type="PROSITE" id="PS50235"/>
    </source>
</evidence>
<dbReference type="EMBL" id="CAJVPJ010000601">
    <property type="protein sequence ID" value="CAG8541553.1"/>
    <property type="molecule type" value="Genomic_DNA"/>
</dbReference>
<dbReference type="InterPro" id="IPR038765">
    <property type="entry name" value="Papain-like_cys_pep_sf"/>
</dbReference>
<feature type="compositionally biased region" description="Low complexity" evidence="7">
    <location>
        <begin position="220"/>
        <end position="230"/>
    </location>
</feature>
<feature type="region of interest" description="Disordered" evidence="7">
    <location>
        <begin position="204"/>
        <end position="231"/>
    </location>
</feature>
<evidence type="ECO:0000313" key="10">
    <source>
        <dbReference type="EMBL" id="CAG8541553.1"/>
    </source>
</evidence>
<evidence type="ECO:0000256" key="5">
    <source>
        <dbReference type="ARBA" id="ARBA00022807"/>
    </source>
</evidence>
<dbReference type="SMART" id="SM00213">
    <property type="entry name" value="UBQ"/>
    <property type="match status" value="1"/>
</dbReference>
<dbReference type="PROSITE" id="PS00973">
    <property type="entry name" value="USP_2"/>
    <property type="match status" value="1"/>
</dbReference>
<dbReference type="SUPFAM" id="SSF54236">
    <property type="entry name" value="Ubiquitin-like"/>
    <property type="match status" value="1"/>
</dbReference>
<dbReference type="PROSITE" id="PS50235">
    <property type="entry name" value="USP_3"/>
    <property type="match status" value="1"/>
</dbReference>
<dbReference type="Gene3D" id="3.10.20.90">
    <property type="entry name" value="Phosphatidylinositol 3-kinase Catalytic Subunit, Chain A, domain 1"/>
    <property type="match status" value="1"/>
</dbReference>
<accession>A0A9N9AQR8</accession>
<dbReference type="InterPro" id="IPR000626">
    <property type="entry name" value="Ubiquitin-like_dom"/>
</dbReference>
<dbReference type="PANTHER" id="PTHR43982">
    <property type="entry name" value="UBIQUITIN CARBOXYL-TERMINAL HYDROLASE"/>
    <property type="match status" value="1"/>
</dbReference>
<evidence type="ECO:0000259" key="8">
    <source>
        <dbReference type="PROSITE" id="PS50053"/>
    </source>
</evidence>
<keyword evidence="3 6" id="KW-0833">Ubl conjugation pathway</keyword>
<dbReference type="InterPro" id="IPR018200">
    <property type="entry name" value="USP_CS"/>
</dbReference>
<comment type="caution">
    <text evidence="10">The sequence shown here is derived from an EMBL/GenBank/DDBJ whole genome shotgun (WGS) entry which is preliminary data.</text>
</comment>
<keyword evidence="5 6" id="KW-0788">Thiol protease</keyword>
<reference evidence="10" key="1">
    <citation type="submission" date="2021-06" db="EMBL/GenBank/DDBJ databases">
        <authorList>
            <person name="Kallberg Y."/>
            <person name="Tangrot J."/>
            <person name="Rosling A."/>
        </authorList>
    </citation>
    <scope>NUCLEOTIDE SEQUENCE</scope>
    <source>
        <strain evidence="10">IA702</strain>
    </source>
</reference>
<feature type="domain" description="Ubiquitin-like" evidence="8">
    <location>
        <begin position="4"/>
        <end position="71"/>
    </location>
</feature>
<evidence type="ECO:0000256" key="2">
    <source>
        <dbReference type="ARBA" id="ARBA00022670"/>
    </source>
</evidence>
<dbReference type="InterPro" id="IPR044635">
    <property type="entry name" value="UBP14-like"/>
</dbReference>
<dbReference type="GO" id="GO:0070628">
    <property type="term" value="F:proteasome binding"/>
    <property type="evidence" value="ECO:0007669"/>
    <property type="project" value="TreeGrafter"/>
</dbReference>
<dbReference type="Gene3D" id="3.90.70.10">
    <property type="entry name" value="Cysteine proteinases"/>
    <property type="match status" value="1"/>
</dbReference>
<comment type="catalytic activity">
    <reaction evidence="1 6">
        <text>Thiol-dependent hydrolysis of ester, thioester, amide, peptide and isopeptide bonds formed by the C-terminal Gly of ubiquitin (a 76-residue protein attached to proteins as an intracellular targeting signal).</text>
        <dbReference type="EC" id="3.4.19.12"/>
    </reaction>
</comment>
<organism evidence="10 11">
    <name type="scientific">Paraglomus occultum</name>
    <dbReference type="NCBI Taxonomy" id="144539"/>
    <lineage>
        <taxon>Eukaryota</taxon>
        <taxon>Fungi</taxon>
        <taxon>Fungi incertae sedis</taxon>
        <taxon>Mucoromycota</taxon>
        <taxon>Glomeromycotina</taxon>
        <taxon>Glomeromycetes</taxon>
        <taxon>Paraglomerales</taxon>
        <taxon>Paraglomeraceae</taxon>
        <taxon>Paraglomus</taxon>
    </lineage>
</organism>
<dbReference type="InterPro" id="IPR029071">
    <property type="entry name" value="Ubiquitin-like_domsf"/>
</dbReference>
<dbReference type="SUPFAM" id="SSF54001">
    <property type="entry name" value="Cysteine proteinases"/>
    <property type="match status" value="1"/>
</dbReference>
<dbReference type="OrthoDB" id="333239at2759"/>
<feature type="compositionally biased region" description="Polar residues" evidence="7">
    <location>
        <begin position="204"/>
        <end position="215"/>
    </location>
</feature>
<evidence type="ECO:0000256" key="4">
    <source>
        <dbReference type="ARBA" id="ARBA00022801"/>
    </source>
</evidence>
<dbReference type="Pfam" id="PF00443">
    <property type="entry name" value="UCH"/>
    <property type="match status" value="1"/>
</dbReference>
<dbReference type="PROSITE" id="PS00972">
    <property type="entry name" value="USP_1"/>
    <property type="match status" value="1"/>
</dbReference>
<evidence type="ECO:0000256" key="6">
    <source>
        <dbReference type="RuleBase" id="RU366025"/>
    </source>
</evidence>
<dbReference type="GO" id="GO:0004843">
    <property type="term" value="F:cysteine-type deubiquitinase activity"/>
    <property type="evidence" value="ECO:0007669"/>
    <property type="project" value="UniProtKB-UniRule"/>
</dbReference>
<dbReference type="Proteomes" id="UP000789572">
    <property type="component" value="Unassembled WGS sequence"/>
</dbReference>
<dbReference type="GO" id="GO:0061136">
    <property type="term" value="P:regulation of proteasomal protein catabolic process"/>
    <property type="evidence" value="ECO:0007669"/>
    <property type="project" value="TreeGrafter"/>
</dbReference>